<protein>
    <submittedName>
        <fullName evidence="1">Uncharacterized protein</fullName>
    </submittedName>
</protein>
<dbReference type="AlphaFoldDB" id="A0A2J6T6T2"/>
<evidence type="ECO:0000313" key="2">
    <source>
        <dbReference type="Proteomes" id="UP000235371"/>
    </source>
</evidence>
<dbReference type="Proteomes" id="UP000235371">
    <property type="component" value="Unassembled WGS sequence"/>
</dbReference>
<proteinExistence type="predicted"/>
<name>A0A2J6T6T2_9HELO</name>
<dbReference type="RefSeq" id="XP_024735622.1">
    <property type="nucleotide sequence ID" value="XM_024872657.1"/>
</dbReference>
<reference evidence="1 2" key="1">
    <citation type="submission" date="2016-04" db="EMBL/GenBank/DDBJ databases">
        <title>A degradative enzymes factory behind the ericoid mycorrhizal symbiosis.</title>
        <authorList>
            <consortium name="DOE Joint Genome Institute"/>
            <person name="Martino E."/>
            <person name="Morin E."/>
            <person name="Grelet G."/>
            <person name="Kuo A."/>
            <person name="Kohler A."/>
            <person name="Daghino S."/>
            <person name="Barry K."/>
            <person name="Choi C."/>
            <person name="Cichocki N."/>
            <person name="Clum A."/>
            <person name="Copeland A."/>
            <person name="Hainaut M."/>
            <person name="Haridas S."/>
            <person name="Labutti K."/>
            <person name="Lindquist E."/>
            <person name="Lipzen A."/>
            <person name="Khouja H.-R."/>
            <person name="Murat C."/>
            <person name="Ohm R."/>
            <person name="Olson A."/>
            <person name="Spatafora J."/>
            <person name="Veneault-Fourrey C."/>
            <person name="Henrissat B."/>
            <person name="Grigoriev I."/>
            <person name="Martin F."/>
            <person name="Perotto S."/>
        </authorList>
    </citation>
    <scope>NUCLEOTIDE SEQUENCE [LARGE SCALE GENOMIC DNA]</scope>
    <source>
        <strain evidence="1 2">E</strain>
    </source>
</reference>
<sequence>VDITKTLSIATRFPSKSHHASQQAESVHLPFPQHQTFQLFPHQIPLIYIRQSIFITFSQSRHLRFPPCEIYLTHLRGRARQLSCFFIFPNALSMKYWYIGTWIGASLNLPRS</sequence>
<evidence type="ECO:0000313" key="1">
    <source>
        <dbReference type="EMBL" id="PMD58718.1"/>
    </source>
</evidence>
<accession>A0A2J6T6T2</accession>
<organism evidence="1 2">
    <name type="scientific">Hyaloscypha bicolor E</name>
    <dbReference type="NCBI Taxonomy" id="1095630"/>
    <lineage>
        <taxon>Eukaryota</taxon>
        <taxon>Fungi</taxon>
        <taxon>Dikarya</taxon>
        <taxon>Ascomycota</taxon>
        <taxon>Pezizomycotina</taxon>
        <taxon>Leotiomycetes</taxon>
        <taxon>Helotiales</taxon>
        <taxon>Hyaloscyphaceae</taxon>
        <taxon>Hyaloscypha</taxon>
        <taxon>Hyaloscypha bicolor</taxon>
    </lineage>
</organism>
<feature type="non-terminal residue" evidence="1">
    <location>
        <position position="1"/>
    </location>
</feature>
<dbReference type="InParanoid" id="A0A2J6T6T2"/>
<dbReference type="EMBL" id="KZ613817">
    <property type="protein sequence ID" value="PMD58718.1"/>
    <property type="molecule type" value="Genomic_DNA"/>
</dbReference>
<keyword evidence="2" id="KW-1185">Reference proteome</keyword>
<dbReference type="GeneID" id="36580737"/>
<gene>
    <name evidence="1" type="ORF">K444DRAFT_415392</name>
</gene>